<proteinExistence type="predicted"/>
<gene>
    <name evidence="2" type="ORF">ALTATR162_LOCUS9853</name>
</gene>
<evidence type="ECO:0000313" key="3">
    <source>
        <dbReference type="Proteomes" id="UP000676310"/>
    </source>
</evidence>
<dbReference type="Proteomes" id="UP000676310">
    <property type="component" value="Unassembled WGS sequence"/>
</dbReference>
<dbReference type="AlphaFoldDB" id="A0A8J2N3N1"/>
<dbReference type="EMBL" id="CAJRGZ010000027">
    <property type="protein sequence ID" value="CAG5181824.1"/>
    <property type="molecule type" value="Genomic_DNA"/>
</dbReference>
<dbReference type="Pfam" id="PF12222">
    <property type="entry name" value="PNGaseA"/>
    <property type="match status" value="1"/>
</dbReference>
<feature type="domain" description="Peptide N-acetyl-beta-D-glucosaminyl asparaginase amidase A N-terminal" evidence="1">
    <location>
        <begin position="1"/>
        <end position="268"/>
    </location>
</feature>
<dbReference type="RefSeq" id="XP_043173424.1">
    <property type="nucleotide sequence ID" value="XM_043317489.1"/>
</dbReference>
<protein>
    <recommendedName>
        <fullName evidence="1">Peptide N-acetyl-beta-D-glucosaminyl asparaginase amidase A N-terminal domain-containing protein</fullName>
    </recommendedName>
</protein>
<evidence type="ECO:0000259" key="1">
    <source>
        <dbReference type="Pfam" id="PF12222"/>
    </source>
</evidence>
<dbReference type="InterPro" id="IPR056948">
    <property type="entry name" value="PNGaseA_N"/>
</dbReference>
<dbReference type="GeneID" id="67022120"/>
<keyword evidence="3" id="KW-1185">Reference proteome</keyword>
<dbReference type="OrthoDB" id="1612078at2759"/>
<dbReference type="PANTHER" id="PTHR31104">
    <property type="entry name" value="PEPTIDE-N4-(N-ACETYL-BETA-GLUCOSAMINYL)ASPARAGINE AMIDASE A PROTEIN"/>
    <property type="match status" value="1"/>
</dbReference>
<dbReference type="InterPro" id="IPR021102">
    <property type="entry name" value="PNGase_A"/>
</dbReference>
<evidence type="ECO:0000313" key="2">
    <source>
        <dbReference type="EMBL" id="CAG5181824.1"/>
    </source>
</evidence>
<comment type="caution">
    <text evidence="2">The sequence shown here is derived from an EMBL/GenBank/DDBJ whole genome shotgun (WGS) entry which is preliminary data.</text>
</comment>
<dbReference type="Pfam" id="PF25156">
    <property type="entry name" value="PNGase_A_C"/>
    <property type="match status" value="1"/>
</dbReference>
<reference evidence="2" key="1">
    <citation type="submission" date="2021-05" db="EMBL/GenBank/DDBJ databases">
        <authorList>
            <person name="Stam R."/>
        </authorList>
    </citation>
    <scope>NUCLEOTIDE SEQUENCE</scope>
    <source>
        <strain evidence="2">CS162</strain>
    </source>
</reference>
<sequence>MFLDDTEIFRTSTAEPTQTGIIWSYVKDMTSYLALFKTPQKIIFDLGNIVDDTYTSSWNTTLTATFFTANDAIEPADVIIPISARKSGDDASSAFVVPEVRAVNSVALPQNAKKAVFTISACGQAAEEFWWSNVLSSDTSAFGNDTTLYGHSPFRELRLLIDGTLAGVAWPFPVIFTGGIVPGFWRPIVGIDAFELRDDEIDITPFIPLLNDGQPHSFEIQVVGIDDDSNGNGNFTTAIESNWVVTGKIFLWLDSSSNPTTGTIATSKSTSTITLRSATHGNLNGSEGISLDYSIQVTRSVDIRSVFDTPTGPKTVMWTQKLTFSNFGTLSNSGNDQIVRQSTIGTHTTSSNYVRSFGYPLWVQSSYNAPSGGNVTIGASMERSKNVQQRGDLAFPNDWKIFDYTRLRSMPYSNQKFLGSDVNNWQNGTASYLSVPALKKSFGSGSTEQRLTLSGVGSGHPATGPQDAQQGQELYQRHIVAANDSIVYDDQSFGGQVHGQSKFAAPSLQGSRDGALDFAITGVRAMLGRGPA</sequence>
<organism evidence="2 3">
    <name type="scientific">Alternaria atra</name>
    <dbReference type="NCBI Taxonomy" id="119953"/>
    <lineage>
        <taxon>Eukaryota</taxon>
        <taxon>Fungi</taxon>
        <taxon>Dikarya</taxon>
        <taxon>Ascomycota</taxon>
        <taxon>Pezizomycotina</taxon>
        <taxon>Dothideomycetes</taxon>
        <taxon>Pleosporomycetidae</taxon>
        <taxon>Pleosporales</taxon>
        <taxon>Pleosporineae</taxon>
        <taxon>Pleosporaceae</taxon>
        <taxon>Alternaria</taxon>
        <taxon>Alternaria sect. Ulocladioides</taxon>
    </lineage>
</organism>
<name>A0A8J2N3N1_9PLEO</name>
<accession>A0A8J2N3N1</accession>